<organism evidence="2 3">
    <name type="scientific">Amycolatopsis samaneae</name>
    <dbReference type="NCBI Taxonomy" id="664691"/>
    <lineage>
        <taxon>Bacteria</taxon>
        <taxon>Bacillati</taxon>
        <taxon>Actinomycetota</taxon>
        <taxon>Actinomycetes</taxon>
        <taxon>Pseudonocardiales</taxon>
        <taxon>Pseudonocardiaceae</taxon>
        <taxon>Amycolatopsis</taxon>
    </lineage>
</organism>
<dbReference type="EMBL" id="JBHUKU010000006">
    <property type="protein sequence ID" value="MFD2459420.1"/>
    <property type="molecule type" value="Genomic_DNA"/>
</dbReference>
<protein>
    <recommendedName>
        <fullName evidence="4">Secreted protein</fullName>
    </recommendedName>
</protein>
<sequence length="81" mass="7989">MKKSLARTAAIAALACVGVLGAAAPALATTTSAKDTPGGVTVVDEPDTSGLHNIWTFAPLGVPVLGLIQSLNGVPGRLLPS</sequence>
<evidence type="ECO:0000256" key="1">
    <source>
        <dbReference type="SAM" id="SignalP"/>
    </source>
</evidence>
<dbReference type="RefSeq" id="WP_345396597.1">
    <property type="nucleotide sequence ID" value="NZ_BAABHG010000008.1"/>
</dbReference>
<feature type="chain" id="PRO_5046833800" description="Secreted protein" evidence="1">
    <location>
        <begin position="29"/>
        <end position="81"/>
    </location>
</feature>
<dbReference type="Proteomes" id="UP001597419">
    <property type="component" value="Unassembled WGS sequence"/>
</dbReference>
<keyword evidence="1" id="KW-0732">Signal</keyword>
<proteinExistence type="predicted"/>
<reference evidence="3" key="1">
    <citation type="journal article" date="2019" name="Int. J. Syst. Evol. Microbiol.">
        <title>The Global Catalogue of Microorganisms (GCM) 10K type strain sequencing project: providing services to taxonomists for standard genome sequencing and annotation.</title>
        <authorList>
            <consortium name="The Broad Institute Genomics Platform"/>
            <consortium name="The Broad Institute Genome Sequencing Center for Infectious Disease"/>
            <person name="Wu L."/>
            <person name="Ma J."/>
        </authorList>
    </citation>
    <scope>NUCLEOTIDE SEQUENCE [LARGE SCALE GENOMIC DNA]</scope>
    <source>
        <strain evidence="3">CGMCC 4.7643</strain>
    </source>
</reference>
<feature type="signal peptide" evidence="1">
    <location>
        <begin position="1"/>
        <end position="28"/>
    </location>
</feature>
<name>A0ABW5GGW7_9PSEU</name>
<keyword evidence="3" id="KW-1185">Reference proteome</keyword>
<accession>A0ABW5GGW7</accession>
<comment type="caution">
    <text evidence="2">The sequence shown here is derived from an EMBL/GenBank/DDBJ whole genome shotgun (WGS) entry which is preliminary data.</text>
</comment>
<evidence type="ECO:0000313" key="2">
    <source>
        <dbReference type="EMBL" id="MFD2459420.1"/>
    </source>
</evidence>
<evidence type="ECO:0000313" key="3">
    <source>
        <dbReference type="Proteomes" id="UP001597419"/>
    </source>
</evidence>
<gene>
    <name evidence="2" type="ORF">ACFSYJ_12485</name>
</gene>
<evidence type="ECO:0008006" key="4">
    <source>
        <dbReference type="Google" id="ProtNLM"/>
    </source>
</evidence>